<dbReference type="Proteomes" id="UP000289555">
    <property type="component" value="Chromosome"/>
</dbReference>
<evidence type="ECO:0000313" key="2">
    <source>
        <dbReference type="Proteomes" id="UP000289555"/>
    </source>
</evidence>
<gene>
    <name evidence="1" type="ORF">HORIV_34200</name>
</gene>
<reference evidence="2" key="1">
    <citation type="journal article" date="2019" name="Microbiol. Resour. Announc.">
        <title>Complete Genome Sequence of Halomonas olivaria, a Moderately Halophilic Bacterium Isolated from Olive Processing Effluents, Obtained by Nanopore Sequencing.</title>
        <authorList>
            <person name="Nagata S."/>
            <person name="Ii K.M."/>
            <person name="Tsukimi T."/>
            <person name="Miura M.C."/>
            <person name="Galipon J."/>
            <person name="Arakawa K."/>
        </authorList>
    </citation>
    <scope>NUCLEOTIDE SEQUENCE [LARGE SCALE GENOMIC DNA]</scope>
    <source>
        <strain evidence="2">TYRC17</strain>
    </source>
</reference>
<accession>A0ABM7GKK6</accession>
<sequence>MLNPARQGLQVAQRLLGVTKSGNPGTLMGEQKLSACPALALFPDTVFYGNANVV</sequence>
<name>A0ABM7GKK6_9GAMM</name>
<organism evidence="1 2">
    <name type="scientific">Vreelandella olivaria</name>
    <dbReference type="NCBI Taxonomy" id="390919"/>
    <lineage>
        <taxon>Bacteria</taxon>
        <taxon>Pseudomonadati</taxon>
        <taxon>Pseudomonadota</taxon>
        <taxon>Gammaproteobacteria</taxon>
        <taxon>Oceanospirillales</taxon>
        <taxon>Halomonadaceae</taxon>
        <taxon>Vreelandella</taxon>
    </lineage>
</organism>
<dbReference type="EMBL" id="AP019416">
    <property type="protein sequence ID" value="BBI50999.1"/>
    <property type="molecule type" value="Genomic_DNA"/>
</dbReference>
<evidence type="ECO:0000313" key="1">
    <source>
        <dbReference type="EMBL" id="BBI50999.1"/>
    </source>
</evidence>
<proteinExistence type="predicted"/>
<keyword evidence="2" id="KW-1185">Reference proteome</keyword>
<protein>
    <submittedName>
        <fullName evidence="1">Uncharacterized protein</fullName>
    </submittedName>
</protein>